<evidence type="ECO:0000259" key="5">
    <source>
        <dbReference type="Pfam" id="PF00174"/>
    </source>
</evidence>
<evidence type="ECO:0000256" key="1">
    <source>
        <dbReference type="ARBA" id="ARBA00001924"/>
    </source>
</evidence>
<dbReference type="SUPFAM" id="SSF81296">
    <property type="entry name" value="E set domains"/>
    <property type="match status" value="1"/>
</dbReference>
<keyword evidence="3" id="KW-0479">Metal-binding</keyword>
<dbReference type="GO" id="GO:0006790">
    <property type="term" value="P:sulfur compound metabolic process"/>
    <property type="evidence" value="ECO:0007669"/>
    <property type="project" value="TreeGrafter"/>
</dbReference>
<dbReference type="InterPro" id="IPR036374">
    <property type="entry name" value="OxRdtase_Mopterin-bd_sf"/>
</dbReference>
<comment type="cofactor">
    <cofactor evidence="1">
        <name>Mo-molybdopterin</name>
        <dbReference type="ChEBI" id="CHEBI:71302"/>
    </cofactor>
</comment>
<dbReference type="AlphaFoldDB" id="Q01QB1"/>
<evidence type="ECO:0000313" key="7">
    <source>
        <dbReference type="EMBL" id="ABJ88159.1"/>
    </source>
</evidence>
<dbReference type="GO" id="GO:0050310">
    <property type="term" value="F:sulfite dehydrogenase activity"/>
    <property type="evidence" value="ECO:0007669"/>
    <property type="project" value="UniProtKB-EC"/>
</dbReference>
<dbReference type="EC" id="1.8.2.1" evidence="7"/>
<dbReference type="Pfam" id="PF00174">
    <property type="entry name" value="Oxidored_molyb"/>
    <property type="match status" value="1"/>
</dbReference>
<dbReference type="CDD" id="cd02110">
    <property type="entry name" value="SO_family_Moco_dimer"/>
    <property type="match status" value="1"/>
</dbReference>
<keyword evidence="4 7" id="KW-0560">Oxidoreductase</keyword>
<dbReference type="InterPro" id="IPR008335">
    <property type="entry name" value="Mopterin_OxRdtase_euk"/>
</dbReference>
<dbReference type="KEGG" id="sus:Acid_7248"/>
<dbReference type="GO" id="GO:0008482">
    <property type="term" value="F:sulfite oxidase activity"/>
    <property type="evidence" value="ECO:0007669"/>
    <property type="project" value="TreeGrafter"/>
</dbReference>
<keyword evidence="2" id="KW-0500">Molybdenum</keyword>
<evidence type="ECO:0000259" key="6">
    <source>
        <dbReference type="Pfam" id="PF03404"/>
    </source>
</evidence>
<dbReference type="STRING" id="234267.Acid_7248"/>
<dbReference type="SUPFAM" id="SSF56524">
    <property type="entry name" value="Oxidoreductase molybdopterin-binding domain"/>
    <property type="match status" value="1"/>
</dbReference>
<dbReference type="Gene3D" id="3.90.420.10">
    <property type="entry name" value="Oxidoreductase, molybdopterin-binding domain"/>
    <property type="match status" value="1"/>
</dbReference>
<dbReference type="PRINTS" id="PR00407">
    <property type="entry name" value="EUMOPTERIN"/>
</dbReference>
<accession>Q01QB1</accession>
<sequence length="381" mass="41624" precursor="true">MEANRRQIFTALLAAAAARKLTAADGVTIPGKRPLILHNDRPEDLETPVRYLNTWITPVDAFFVRQHLPRPSAIDPAAYRIAINGMVSKESQISLADLQKLPQHTVPATLECTGNGRAFFTPKLPGIQWGRGGVGNAEWTGPRLSDVLKLAGVDTAAKFLEIDGADSGVLQTPDFVRCMPMEKALHPATLLALKMNGEAPEIHGVPARLIVPGWDGTSWVKWVIRLTPTAKESGGFFMNPGYRYPKYALPPGSAPRPAELEVIEGMPVKSTLTVPEDQSKIPLAPTVIRGFAWAGENAIERVEVSTDGGAKWQNAQISTQKLPFAWRLFNLNWTPKEPGYYTILSRATDTAGRVQPIVPAWNPSGYLWNGIDKVGVTVEKV</sequence>
<feature type="domain" description="Moybdenum cofactor oxidoreductase dimerisation" evidence="6">
    <location>
        <begin position="262"/>
        <end position="376"/>
    </location>
</feature>
<proteinExistence type="predicted"/>
<reference evidence="7" key="1">
    <citation type="submission" date="2006-10" db="EMBL/GenBank/DDBJ databases">
        <title>Complete sequence of Solibacter usitatus Ellin6076.</title>
        <authorList>
            <consortium name="US DOE Joint Genome Institute"/>
            <person name="Copeland A."/>
            <person name="Lucas S."/>
            <person name="Lapidus A."/>
            <person name="Barry K."/>
            <person name="Detter J.C."/>
            <person name="Glavina del Rio T."/>
            <person name="Hammon N."/>
            <person name="Israni S."/>
            <person name="Dalin E."/>
            <person name="Tice H."/>
            <person name="Pitluck S."/>
            <person name="Thompson L.S."/>
            <person name="Brettin T."/>
            <person name="Bruce D."/>
            <person name="Han C."/>
            <person name="Tapia R."/>
            <person name="Gilna P."/>
            <person name="Schmutz J."/>
            <person name="Larimer F."/>
            <person name="Land M."/>
            <person name="Hauser L."/>
            <person name="Kyrpides N."/>
            <person name="Mikhailova N."/>
            <person name="Janssen P.H."/>
            <person name="Kuske C.R."/>
            <person name="Richardson P."/>
        </authorList>
    </citation>
    <scope>NUCLEOTIDE SEQUENCE</scope>
    <source>
        <strain evidence="7">Ellin6076</strain>
    </source>
</reference>
<dbReference type="HOGENOM" id="CLU_003827_5_5_0"/>
<dbReference type="Gene3D" id="2.60.40.650">
    <property type="match status" value="1"/>
</dbReference>
<dbReference type="OrthoDB" id="9778777at2"/>
<dbReference type="PANTHER" id="PTHR19372:SF7">
    <property type="entry name" value="SULFITE OXIDASE, MITOCHONDRIAL"/>
    <property type="match status" value="1"/>
</dbReference>
<dbReference type="GO" id="GO:0020037">
    <property type="term" value="F:heme binding"/>
    <property type="evidence" value="ECO:0007669"/>
    <property type="project" value="TreeGrafter"/>
</dbReference>
<evidence type="ECO:0000256" key="4">
    <source>
        <dbReference type="ARBA" id="ARBA00023002"/>
    </source>
</evidence>
<feature type="domain" description="Oxidoreductase molybdopterin-binding" evidence="5">
    <location>
        <begin position="67"/>
        <end position="236"/>
    </location>
</feature>
<gene>
    <name evidence="7" type="ordered locus">Acid_7248</name>
</gene>
<dbReference type="GO" id="GO:0043546">
    <property type="term" value="F:molybdopterin cofactor binding"/>
    <property type="evidence" value="ECO:0007669"/>
    <property type="project" value="TreeGrafter"/>
</dbReference>
<evidence type="ECO:0000256" key="3">
    <source>
        <dbReference type="ARBA" id="ARBA00022723"/>
    </source>
</evidence>
<dbReference type="GO" id="GO:0030151">
    <property type="term" value="F:molybdenum ion binding"/>
    <property type="evidence" value="ECO:0007669"/>
    <property type="project" value="InterPro"/>
</dbReference>
<dbReference type="InterPro" id="IPR000572">
    <property type="entry name" value="OxRdtase_Mopterin-bd_dom"/>
</dbReference>
<dbReference type="InterPro" id="IPR014756">
    <property type="entry name" value="Ig_E-set"/>
</dbReference>
<protein>
    <submittedName>
        <fullName evidence="7">Sulfite dehydrogenase (Cytochrome) subunit SorA apoprotein</fullName>
        <ecNumber evidence="7">1.8.2.1</ecNumber>
    </submittedName>
</protein>
<dbReference type="InParanoid" id="Q01QB1"/>
<name>Q01QB1_SOLUE</name>
<dbReference type="PANTHER" id="PTHR19372">
    <property type="entry name" value="SULFITE REDUCTASE"/>
    <property type="match status" value="1"/>
</dbReference>
<dbReference type="InterPro" id="IPR005066">
    <property type="entry name" value="MoCF_OxRdtse_dimer"/>
</dbReference>
<organism evidence="7">
    <name type="scientific">Solibacter usitatus (strain Ellin6076)</name>
    <dbReference type="NCBI Taxonomy" id="234267"/>
    <lineage>
        <taxon>Bacteria</taxon>
        <taxon>Pseudomonadati</taxon>
        <taxon>Acidobacteriota</taxon>
        <taxon>Terriglobia</taxon>
        <taxon>Bryobacterales</taxon>
        <taxon>Solibacteraceae</taxon>
        <taxon>Candidatus Solibacter</taxon>
    </lineage>
</organism>
<dbReference type="EMBL" id="CP000473">
    <property type="protein sequence ID" value="ABJ88159.1"/>
    <property type="molecule type" value="Genomic_DNA"/>
</dbReference>
<dbReference type="Pfam" id="PF03404">
    <property type="entry name" value="Mo-co_dimer"/>
    <property type="match status" value="1"/>
</dbReference>
<evidence type="ECO:0000256" key="2">
    <source>
        <dbReference type="ARBA" id="ARBA00022505"/>
    </source>
</evidence>
<dbReference type="eggNOG" id="COG2041">
    <property type="taxonomic scope" value="Bacteria"/>
</dbReference>